<gene>
    <name evidence="1" type="ORF">Tco_1090366</name>
</gene>
<keyword evidence="2" id="KW-1185">Reference proteome</keyword>
<dbReference type="EMBL" id="BQNB010020334">
    <property type="protein sequence ID" value="GJT94848.1"/>
    <property type="molecule type" value="Genomic_DNA"/>
</dbReference>
<protein>
    <submittedName>
        <fullName evidence="1">Uncharacterized protein</fullName>
    </submittedName>
</protein>
<name>A0ABQ5I400_9ASTR</name>
<reference evidence="1" key="2">
    <citation type="submission" date="2022-01" db="EMBL/GenBank/DDBJ databases">
        <authorList>
            <person name="Yamashiro T."/>
            <person name="Shiraishi A."/>
            <person name="Satake H."/>
            <person name="Nakayama K."/>
        </authorList>
    </citation>
    <scope>NUCLEOTIDE SEQUENCE</scope>
</reference>
<reference evidence="1" key="1">
    <citation type="journal article" date="2022" name="Int. J. Mol. Sci.">
        <title>Draft Genome of Tanacetum Coccineum: Genomic Comparison of Closely Related Tanacetum-Family Plants.</title>
        <authorList>
            <person name="Yamashiro T."/>
            <person name="Shiraishi A."/>
            <person name="Nakayama K."/>
            <person name="Satake H."/>
        </authorList>
    </citation>
    <scope>NUCLEOTIDE SEQUENCE</scope>
</reference>
<organism evidence="1 2">
    <name type="scientific">Tanacetum coccineum</name>
    <dbReference type="NCBI Taxonomy" id="301880"/>
    <lineage>
        <taxon>Eukaryota</taxon>
        <taxon>Viridiplantae</taxon>
        <taxon>Streptophyta</taxon>
        <taxon>Embryophyta</taxon>
        <taxon>Tracheophyta</taxon>
        <taxon>Spermatophyta</taxon>
        <taxon>Magnoliopsida</taxon>
        <taxon>eudicotyledons</taxon>
        <taxon>Gunneridae</taxon>
        <taxon>Pentapetalae</taxon>
        <taxon>asterids</taxon>
        <taxon>campanulids</taxon>
        <taxon>Asterales</taxon>
        <taxon>Asteraceae</taxon>
        <taxon>Asteroideae</taxon>
        <taxon>Anthemideae</taxon>
        <taxon>Anthemidinae</taxon>
        <taxon>Tanacetum</taxon>
    </lineage>
</organism>
<comment type="caution">
    <text evidence="1">The sequence shown here is derived from an EMBL/GenBank/DDBJ whole genome shotgun (WGS) entry which is preliminary data.</text>
</comment>
<proteinExistence type="predicted"/>
<evidence type="ECO:0000313" key="1">
    <source>
        <dbReference type="EMBL" id="GJT94848.1"/>
    </source>
</evidence>
<sequence>MKPMDVQELNGRSILVSLATERPSRQGGFGGGGGGGGGGYNLNFNDAGNDRFIRSIMNSISMYRVMSHFVYTSSLE</sequence>
<dbReference type="Proteomes" id="UP001151760">
    <property type="component" value="Unassembled WGS sequence"/>
</dbReference>
<evidence type="ECO:0000313" key="2">
    <source>
        <dbReference type="Proteomes" id="UP001151760"/>
    </source>
</evidence>
<accession>A0ABQ5I400</accession>